<feature type="coiled-coil region" evidence="1">
    <location>
        <begin position="3"/>
        <end position="37"/>
    </location>
</feature>
<sequence length="216" mass="24633">MELRRKDQSLRQLNRLLTQLEQDKRRLKESIHDAESALCMAAKDRELFINQMKSVETTLHTVRDQTLLSWTAATRNDFTLQLPKLHLETFAVEGLKGKPEVVAFQAMIKSFMDIYQLASSRIDVLVKETAPHLHTAAPMSKHQTACLHESEILQLIKMTTCILRIQKPAKLAAVRFAFILIERAFREDYPVCEGLCSGLICYSENKQPAPPALQCL</sequence>
<dbReference type="Proteomes" id="UP000001645">
    <property type="component" value="Chromosome Z"/>
</dbReference>
<name>A0A803Y6C1_MELGA</name>
<reference evidence="2" key="2">
    <citation type="submission" date="2025-08" db="UniProtKB">
        <authorList>
            <consortium name="Ensembl"/>
        </authorList>
    </citation>
    <scope>IDENTIFICATION</scope>
</reference>
<dbReference type="InterPro" id="IPR038820">
    <property type="entry name" value="CCDC171"/>
</dbReference>
<evidence type="ECO:0000313" key="3">
    <source>
        <dbReference type="Proteomes" id="UP000001645"/>
    </source>
</evidence>
<accession>A0A803Y6C1</accession>
<keyword evidence="3" id="KW-1185">Reference proteome</keyword>
<evidence type="ECO:0000313" key="2">
    <source>
        <dbReference type="Ensembl" id="ENSMGAP00000027318.1"/>
    </source>
</evidence>
<evidence type="ECO:0000256" key="1">
    <source>
        <dbReference type="SAM" id="Coils"/>
    </source>
</evidence>
<dbReference type="PANTHER" id="PTHR47899:SF1">
    <property type="entry name" value="COILED-COIL DOMAIN-CONTAINING PROTEIN 171"/>
    <property type="match status" value="1"/>
</dbReference>
<proteinExistence type="predicted"/>
<organism evidence="2 3">
    <name type="scientific">Meleagris gallopavo</name>
    <name type="common">Wild turkey</name>
    <dbReference type="NCBI Taxonomy" id="9103"/>
    <lineage>
        <taxon>Eukaryota</taxon>
        <taxon>Metazoa</taxon>
        <taxon>Chordata</taxon>
        <taxon>Craniata</taxon>
        <taxon>Vertebrata</taxon>
        <taxon>Euteleostomi</taxon>
        <taxon>Archelosauria</taxon>
        <taxon>Archosauria</taxon>
        <taxon>Dinosauria</taxon>
        <taxon>Saurischia</taxon>
        <taxon>Theropoda</taxon>
        <taxon>Coelurosauria</taxon>
        <taxon>Aves</taxon>
        <taxon>Neognathae</taxon>
        <taxon>Galloanserae</taxon>
        <taxon>Galliformes</taxon>
        <taxon>Phasianidae</taxon>
        <taxon>Meleagridinae</taxon>
        <taxon>Meleagris</taxon>
    </lineage>
</organism>
<protein>
    <submittedName>
        <fullName evidence="2">Uncharacterized protein</fullName>
    </submittedName>
</protein>
<dbReference type="Ensembl" id="ENSMGAT00000035741.1">
    <property type="protein sequence ID" value="ENSMGAP00000027318.1"/>
    <property type="gene ID" value="ENSMGAG00000022161.1"/>
</dbReference>
<reference evidence="2" key="3">
    <citation type="submission" date="2025-09" db="UniProtKB">
        <authorList>
            <consortium name="Ensembl"/>
        </authorList>
    </citation>
    <scope>IDENTIFICATION</scope>
</reference>
<dbReference type="GeneTree" id="ENSGT01060000248998"/>
<dbReference type="PANTHER" id="PTHR47899">
    <property type="entry name" value="COILED-COIL DOMAIN-CONTAINING PROTEIN 171"/>
    <property type="match status" value="1"/>
</dbReference>
<keyword evidence="1" id="KW-0175">Coiled coil</keyword>
<gene>
    <name evidence="2" type="primary">CCDC171</name>
</gene>
<dbReference type="InParanoid" id="A0A803Y6C1"/>
<dbReference type="AlphaFoldDB" id="A0A803Y6C1"/>
<reference evidence="2 3" key="1">
    <citation type="journal article" date="2010" name="PLoS Biol.">
        <title>Multi-platform next-generation sequencing of the domestic turkey (Meleagris gallopavo): genome assembly and analysis.</title>
        <authorList>
            <person name="Dalloul R.A."/>
            <person name="Long J.A."/>
            <person name="Zimin A.V."/>
            <person name="Aslam L."/>
            <person name="Beal K."/>
            <person name="Blomberg L.A."/>
            <person name="Bouffard P."/>
            <person name="Burt D.W."/>
            <person name="Crasta O."/>
            <person name="Crooijmans R.P."/>
            <person name="Cooper K."/>
            <person name="Coulombe R.A."/>
            <person name="De S."/>
            <person name="Delany M.E."/>
            <person name="Dodgson J.B."/>
            <person name="Dong J.J."/>
            <person name="Evans C."/>
            <person name="Frederickson K.M."/>
            <person name="Flicek P."/>
            <person name="Florea L."/>
            <person name="Folkerts O."/>
            <person name="Groenen M.A."/>
            <person name="Harkins T.T."/>
            <person name="Herrero J."/>
            <person name="Hoffmann S."/>
            <person name="Megens H.J."/>
            <person name="Jiang A."/>
            <person name="de Jong P."/>
            <person name="Kaiser P."/>
            <person name="Kim H."/>
            <person name="Kim K.W."/>
            <person name="Kim S."/>
            <person name="Langenberger D."/>
            <person name="Lee M.K."/>
            <person name="Lee T."/>
            <person name="Mane S."/>
            <person name="Marcais G."/>
            <person name="Marz M."/>
            <person name="McElroy A.P."/>
            <person name="Modise T."/>
            <person name="Nefedov M."/>
            <person name="Notredame C."/>
            <person name="Paton I.R."/>
            <person name="Payne W.S."/>
            <person name="Pertea G."/>
            <person name="Prickett D."/>
            <person name="Puiu D."/>
            <person name="Qioa D."/>
            <person name="Raineri E."/>
            <person name="Ruffier M."/>
            <person name="Salzberg S.L."/>
            <person name="Schatz M.C."/>
            <person name="Scheuring C."/>
            <person name="Schmidt C.J."/>
            <person name="Schroeder S."/>
            <person name="Searle S.M."/>
            <person name="Smith E.J."/>
            <person name="Smith J."/>
            <person name="Sonstegard T.S."/>
            <person name="Stadler P.F."/>
            <person name="Tafer H."/>
            <person name="Tu Z.J."/>
            <person name="Van Tassell C.P."/>
            <person name="Vilella A.J."/>
            <person name="Williams K.P."/>
            <person name="Yorke J.A."/>
            <person name="Zhang L."/>
            <person name="Zhang H.B."/>
            <person name="Zhang X."/>
            <person name="Zhang Y."/>
            <person name="Reed K.M."/>
        </authorList>
    </citation>
    <scope>NUCLEOTIDE SEQUENCE [LARGE SCALE GENOMIC DNA]</scope>
</reference>